<dbReference type="EMBL" id="CP009818">
    <property type="protein sequence ID" value="ATZ57315.1"/>
    <property type="molecule type" value="Genomic_DNA"/>
</dbReference>
<evidence type="ECO:0000313" key="2">
    <source>
        <dbReference type="Proteomes" id="UP000001798"/>
    </source>
</evidence>
<dbReference type="AlphaFoldDB" id="A0A384K3A9"/>
<name>A0A384K3A9_BOTFB</name>
<sequence length="100" mass="11426">MFIETSIVPITNARYFHANHLDSGIRKIETVTLEVYIPSSSRMRKDIFVIWKSASSQEPKEGGSRGRITVRDTRGNVNIGVDRCDKKGCCVHSQRKYLRL</sequence>
<dbReference type="VEuPathDB" id="FungiDB:Bcin14g04670"/>
<dbReference type="Proteomes" id="UP000001798">
    <property type="component" value="Chromosome 14"/>
</dbReference>
<dbReference type="GeneID" id="5426634"/>
<proteinExistence type="predicted"/>
<protein>
    <submittedName>
        <fullName evidence="1">Uncharacterized protein</fullName>
    </submittedName>
</protein>
<keyword evidence="2" id="KW-1185">Reference proteome</keyword>
<accession>A0A384K3A9</accession>
<organism evidence="1 2">
    <name type="scientific">Botryotinia fuckeliana (strain B05.10)</name>
    <name type="common">Noble rot fungus</name>
    <name type="synonym">Botrytis cinerea</name>
    <dbReference type="NCBI Taxonomy" id="332648"/>
    <lineage>
        <taxon>Eukaryota</taxon>
        <taxon>Fungi</taxon>
        <taxon>Dikarya</taxon>
        <taxon>Ascomycota</taxon>
        <taxon>Pezizomycotina</taxon>
        <taxon>Leotiomycetes</taxon>
        <taxon>Helotiales</taxon>
        <taxon>Sclerotiniaceae</taxon>
        <taxon>Botrytis</taxon>
    </lineage>
</organism>
<dbReference type="KEGG" id="bfu:BCIN_14g04670"/>
<dbReference type="RefSeq" id="XP_024553071.1">
    <property type="nucleotide sequence ID" value="XM_024697256.1"/>
</dbReference>
<evidence type="ECO:0000313" key="1">
    <source>
        <dbReference type="EMBL" id="ATZ57315.1"/>
    </source>
</evidence>
<reference evidence="1 2" key="3">
    <citation type="journal article" date="2017" name="Mol. Plant Pathol.">
        <title>A gapless genome sequence of the fungus Botrytis cinerea.</title>
        <authorList>
            <person name="Van Kan J.A."/>
            <person name="Stassen J.H."/>
            <person name="Mosbach A."/>
            <person name="Van Der Lee T.A."/>
            <person name="Faino L."/>
            <person name="Farmer A.D."/>
            <person name="Papasotiriou D.G."/>
            <person name="Zhou S."/>
            <person name="Seidl M.F."/>
            <person name="Cottam E."/>
            <person name="Edel D."/>
            <person name="Hahn M."/>
            <person name="Schwartz D.C."/>
            <person name="Dietrich R.A."/>
            <person name="Widdison S."/>
            <person name="Scalliet G."/>
        </authorList>
    </citation>
    <scope>NUCLEOTIDE SEQUENCE [LARGE SCALE GENOMIC DNA]</scope>
    <source>
        <strain evidence="1 2">B05.10</strain>
    </source>
</reference>
<reference evidence="1 2" key="2">
    <citation type="journal article" date="2012" name="Eukaryot. Cell">
        <title>Genome update of Botrytis cinerea strains B05.10 and T4.</title>
        <authorList>
            <person name="Staats M."/>
            <person name="van Kan J.A."/>
        </authorList>
    </citation>
    <scope>NUCLEOTIDE SEQUENCE [LARGE SCALE GENOMIC DNA]</scope>
    <source>
        <strain evidence="1 2">B05.10</strain>
    </source>
</reference>
<gene>
    <name evidence="1" type="ORF">BCIN_14g04670</name>
</gene>
<reference evidence="1 2" key="1">
    <citation type="journal article" date="2011" name="PLoS Genet.">
        <title>Genomic analysis of the necrotrophic fungal pathogens Sclerotinia sclerotiorum and Botrytis cinerea.</title>
        <authorList>
            <person name="Amselem J."/>
            <person name="Cuomo C.A."/>
            <person name="van Kan J.A."/>
            <person name="Viaud M."/>
            <person name="Benito E.P."/>
            <person name="Couloux A."/>
            <person name="Coutinho P.M."/>
            <person name="de Vries R.P."/>
            <person name="Dyer P.S."/>
            <person name="Fillinger S."/>
            <person name="Fournier E."/>
            <person name="Gout L."/>
            <person name="Hahn M."/>
            <person name="Kohn L."/>
            <person name="Lapalu N."/>
            <person name="Plummer K.M."/>
            <person name="Pradier J.M."/>
            <person name="Quevillon E."/>
            <person name="Sharon A."/>
            <person name="Simon A."/>
            <person name="ten Have A."/>
            <person name="Tudzynski B."/>
            <person name="Tudzynski P."/>
            <person name="Wincker P."/>
            <person name="Andrew M."/>
            <person name="Anthouard V."/>
            <person name="Beever R.E."/>
            <person name="Beffa R."/>
            <person name="Benoit I."/>
            <person name="Bouzid O."/>
            <person name="Brault B."/>
            <person name="Chen Z."/>
            <person name="Choquer M."/>
            <person name="Collemare J."/>
            <person name="Cotton P."/>
            <person name="Danchin E.G."/>
            <person name="Da Silva C."/>
            <person name="Gautier A."/>
            <person name="Giraud C."/>
            <person name="Giraud T."/>
            <person name="Gonzalez C."/>
            <person name="Grossetete S."/>
            <person name="Guldener U."/>
            <person name="Henrissat B."/>
            <person name="Howlett B.J."/>
            <person name="Kodira C."/>
            <person name="Kretschmer M."/>
            <person name="Lappartient A."/>
            <person name="Leroch M."/>
            <person name="Levis C."/>
            <person name="Mauceli E."/>
            <person name="Neuveglise C."/>
            <person name="Oeser B."/>
            <person name="Pearson M."/>
            <person name="Poulain J."/>
            <person name="Poussereau N."/>
            <person name="Quesneville H."/>
            <person name="Rascle C."/>
            <person name="Schumacher J."/>
            <person name="Segurens B."/>
            <person name="Sexton A."/>
            <person name="Silva E."/>
            <person name="Sirven C."/>
            <person name="Soanes D.M."/>
            <person name="Talbot N.J."/>
            <person name="Templeton M."/>
            <person name="Yandava C."/>
            <person name="Yarden O."/>
            <person name="Zeng Q."/>
            <person name="Rollins J.A."/>
            <person name="Lebrun M.H."/>
            <person name="Dickman M."/>
        </authorList>
    </citation>
    <scope>NUCLEOTIDE SEQUENCE [LARGE SCALE GENOMIC DNA]</scope>
    <source>
        <strain evidence="1 2">B05.10</strain>
    </source>
</reference>